<organism evidence="1 2">
    <name type="scientific">Maioricimonas rarisocia</name>
    <dbReference type="NCBI Taxonomy" id="2528026"/>
    <lineage>
        <taxon>Bacteria</taxon>
        <taxon>Pseudomonadati</taxon>
        <taxon>Planctomycetota</taxon>
        <taxon>Planctomycetia</taxon>
        <taxon>Planctomycetales</taxon>
        <taxon>Planctomycetaceae</taxon>
        <taxon>Maioricimonas</taxon>
    </lineage>
</organism>
<dbReference type="EMBL" id="CP036275">
    <property type="protein sequence ID" value="QDU41148.1"/>
    <property type="molecule type" value="Genomic_DNA"/>
</dbReference>
<dbReference type="AlphaFoldDB" id="A0A517ZF86"/>
<evidence type="ECO:0000313" key="1">
    <source>
        <dbReference type="EMBL" id="QDU41148.1"/>
    </source>
</evidence>
<dbReference type="RefSeq" id="WP_145372359.1">
    <property type="nucleotide sequence ID" value="NZ_CP036275.1"/>
</dbReference>
<evidence type="ECO:0000313" key="2">
    <source>
        <dbReference type="Proteomes" id="UP000320496"/>
    </source>
</evidence>
<proteinExistence type="predicted"/>
<accession>A0A517ZF86</accession>
<reference evidence="1 2" key="1">
    <citation type="submission" date="2019-02" db="EMBL/GenBank/DDBJ databases">
        <title>Deep-cultivation of Planctomycetes and their phenomic and genomic characterization uncovers novel biology.</title>
        <authorList>
            <person name="Wiegand S."/>
            <person name="Jogler M."/>
            <person name="Boedeker C."/>
            <person name="Pinto D."/>
            <person name="Vollmers J."/>
            <person name="Rivas-Marin E."/>
            <person name="Kohn T."/>
            <person name="Peeters S.H."/>
            <person name="Heuer A."/>
            <person name="Rast P."/>
            <person name="Oberbeckmann S."/>
            <person name="Bunk B."/>
            <person name="Jeske O."/>
            <person name="Meyerdierks A."/>
            <person name="Storesund J.E."/>
            <person name="Kallscheuer N."/>
            <person name="Luecker S."/>
            <person name="Lage O.M."/>
            <person name="Pohl T."/>
            <person name="Merkel B.J."/>
            <person name="Hornburger P."/>
            <person name="Mueller R.-W."/>
            <person name="Bruemmer F."/>
            <person name="Labrenz M."/>
            <person name="Spormann A.M."/>
            <person name="Op den Camp H."/>
            <person name="Overmann J."/>
            <person name="Amann R."/>
            <person name="Jetten M.S.M."/>
            <person name="Mascher T."/>
            <person name="Medema M.H."/>
            <person name="Devos D.P."/>
            <person name="Kaster A.-K."/>
            <person name="Ovreas L."/>
            <person name="Rohde M."/>
            <person name="Galperin M.Y."/>
            <person name="Jogler C."/>
        </authorList>
    </citation>
    <scope>NUCLEOTIDE SEQUENCE [LARGE SCALE GENOMIC DNA]</scope>
    <source>
        <strain evidence="1 2">Mal4</strain>
    </source>
</reference>
<sequence>MTCKLATPRRTSSQRPARLLLAAALPLALLVSSGWAIQNEEAAPEGLQGIIPEYVPEGLTEEDFATLEGNWAEWAQNTSALVAEFYEGDNAGQPATLERLKVKLGTLEKALNSPRYRSIHPQLSNLYGKLSRRVAVADAILATLAVDPEAARAARVEGAYGHLSDALAGLRSDLRRVSNGHKWLPWVKAEELAAAARSNDTSEEAMTLLADVHRKIATRGELDDAAQRDFLGRPSFVDLEHALADVLAAMNVSIGDDYHATLRDHAGRLVEAIEIYEEDGSGPGAADIREAYNALREVALDGGAAISEAMRAHYYNYNVRIIATEGLMRRFIEETRLESGWINERVTEAHVTGYQCTNATVSIDLKPSRDGALFDITLSGTVNSNATGTTDQARVHIVGNHYFRANKEVRFDGKEFYTYPAHVGVNANNRAVGATTKFSGVPLLGHIADNIAYKEANKRMPQANSAAAGKIYSQVKRQLDSEVDGQFDDAAMKLESDFYGPLRENGLYPDAVHLSSGSDYVLARGRIMSPAELGGQLPAPHAAPPHRGLLLEIHETMLNNAADRMDFAGKTMTEEEVRARLQEKMQAIFGRELDLPEPAPPAEGEDPQNATLVFDEIDPVRFDVSGDTVTIIIRAGLDREGRDDIPTQIITVPLLFSVEGDQIVMDRGNVGVRPVERPSSVAEQVARANVMRSNIQRALVSRTFDSTLDLEIEGKQLKLYVREIAANDGWLTIGAQ</sequence>
<dbReference type="KEGG" id="mri:Mal4_55130"/>
<gene>
    <name evidence="1" type="ORF">Mal4_55130</name>
</gene>
<keyword evidence="2" id="KW-1185">Reference proteome</keyword>
<dbReference type="OrthoDB" id="245674at2"/>
<protein>
    <submittedName>
        <fullName evidence="1">Uncharacterized protein</fullName>
    </submittedName>
</protein>
<name>A0A517ZF86_9PLAN</name>
<dbReference type="Proteomes" id="UP000320496">
    <property type="component" value="Chromosome"/>
</dbReference>